<feature type="domain" description="Nitroreductase" evidence="12">
    <location>
        <begin position="302"/>
        <end position="470"/>
    </location>
</feature>
<evidence type="ECO:0000256" key="5">
    <source>
        <dbReference type="ARBA" id="ARBA00022958"/>
    </source>
</evidence>
<dbReference type="RefSeq" id="WP_279928216.1">
    <property type="nucleotide sequence ID" value="NZ_JARWBG010000013.1"/>
</dbReference>
<comment type="pathway">
    <text evidence="10">Cofactor biosynthesis; coenzyme F420 biosynthesis.</text>
</comment>
<dbReference type="Proteomes" id="UP001223144">
    <property type="component" value="Unassembled WGS sequence"/>
</dbReference>
<feature type="region of interest" description="Coenzyme F420:L-glutamate ligase" evidence="10">
    <location>
        <begin position="1"/>
        <end position="290"/>
    </location>
</feature>
<keyword evidence="7 10" id="KW-0342">GTP-binding</keyword>
<comment type="catalytic activity">
    <reaction evidence="10">
        <text>oxidized coenzyme F420-1 + GTP + L-glutamate = oxidized coenzyme F420-2 + GDP + phosphate + H(+)</text>
        <dbReference type="Rhea" id="RHEA:30523"/>
        <dbReference type="ChEBI" id="CHEBI:15378"/>
        <dbReference type="ChEBI" id="CHEBI:29985"/>
        <dbReference type="ChEBI" id="CHEBI:37565"/>
        <dbReference type="ChEBI" id="CHEBI:43474"/>
        <dbReference type="ChEBI" id="CHEBI:57922"/>
        <dbReference type="ChEBI" id="CHEBI:58189"/>
        <dbReference type="ChEBI" id="CHEBI:59920"/>
        <dbReference type="EC" id="6.3.2.34"/>
    </reaction>
</comment>
<organism evidence="14 15">
    <name type="scientific">Streptomyces chengmaiensis</name>
    <dbReference type="NCBI Taxonomy" id="3040919"/>
    <lineage>
        <taxon>Bacteria</taxon>
        <taxon>Bacillati</taxon>
        <taxon>Actinomycetota</taxon>
        <taxon>Actinomycetes</taxon>
        <taxon>Kitasatosporales</taxon>
        <taxon>Streptomycetaceae</taxon>
        <taxon>Streptomyces</taxon>
    </lineage>
</organism>
<comment type="cofactor">
    <cofactor evidence="10">
        <name>K(+)</name>
        <dbReference type="ChEBI" id="CHEBI:29103"/>
    </cofactor>
    <text evidence="10">Monovalent cation. The ion could be potassium.</text>
</comment>
<evidence type="ECO:0000256" key="4">
    <source>
        <dbReference type="ARBA" id="ARBA00022842"/>
    </source>
</evidence>
<accession>A0ABT6HPA4</accession>
<sequence length="490" mass="51463">MSRDGEAPSYRVWALEGIGEVREGDDPAKLIAAAGPGLADGDILLVTSKIVSKAEGRIVPAADREAAIDAETVRVVARRGALRIVENRQGLVMAAAGVDASNTPVGTVLLLPEDPDASAAAIRDGLRDALGVDVGVIVTDTFGRPWRNGLTDVAIGAAGVRVLDDLRGSTDAHGNELSVTVTAAADELAAAGDLVKGKARGLPVAVVRGLPHLVVSPGSPASAASADTRGSLHSRDGDSPAPHSSPDPRTSPGSRTSPDPRTFPDGDSENSAGGARALVRTAADDMFRLGTSEAVREAVTLRRTVREFTDDPVDPGAVRRAVAAAVTAPAPHHTTPWRFVLLESPEARLRLLDVMRDAWIADLRRDGRSEDAVARRVRRGDLLRNAPYLVVPCLVMDGAHHYGDPRRDTAEREMFVVAAGAGVQNFLVALAGERLGSAWVSSTMFCRDVVRDVLGLPPEWDPMGAVAVGRPAAPPKERPARDAGAFIEVR</sequence>
<dbReference type="InterPro" id="IPR008225">
    <property type="entry name" value="F420-0_g-glutamyl_ligase"/>
</dbReference>
<feature type="binding site" evidence="10">
    <location>
        <position position="362"/>
    </location>
    <ligand>
        <name>coenzyme F420-(gamma-Glu)n</name>
        <dbReference type="ChEBI" id="CHEBI:133980"/>
    </ligand>
</feature>
<dbReference type="GO" id="GO:0052618">
    <property type="term" value="F:coenzyme F420-0:L-glutamate ligase activity"/>
    <property type="evidence" value="ECO:0007669"/>
    <property type="project" value="UniProtKB-EC"/>
</dbReference>
<dbReference type="EC" id="6.3.2.31" evidence="10"/>
<dbReference type="InterPro" id="IPR002847">
    <property type="entry name" value="F420-0_gamma-glut_ligase-dom"/>
</dbReference>
<dbReference type="EMBL" id="JARWBG010000013">
    <property type="protein sequence ID" value="MDH2389889.1"/>
    <property type="molecule type" value="Genomic_DNA"/>
</dbReference>
<dbReference type="SUPFAM" id="SSF144010">
    <property type="entry name" value="CofE-like"/>
    <property type="match status" value="1"/>
</dbReference>
<feature type="compositionally biased region" description="Polar residues" evidence="11">
    <location>
        <begin position="247"/>
        <end position="259"/>
    </location>
</feature>
<evidence type="ECO:0000256" key="3">
    <source>
        <dbReference type="ARBA" id="ARBA00022741"/>
    </source>
</evidence>
<dbReference type="EC" id="6.3.2.34" evidence="10"/>
<dbReference type="NCBIfam" id="NF009810">
    <property type="entry name" value="PRK13294.1"/>
    <property type="match status" value="2"/>
</dbReference>
<feature type="domain" description="Coenzyme F420:L-glutamate ligase-like" evidence="13">
    <location>
        <begin position="18"/>
        <end position="209"/>
    </location>
</feature>
<keyword evidence="5 10" id="KW-0630">Potassium</keyword>
<evidence type="ECO:0000256" key="2">
    <source>
        <dbReference type="ARBA" id="ARBA00022723"/>
    </source>
</evidence>
<evidence type="ECO:0000256" key="7">
    <source>
        <dbReference type="ARBA" id="ARBA00023134"/>
    </source>
</evidence>
<evidence type="ECO:0000256" key="9">
    <source>
        <dbReference type="ARBA" id="ARBA00023268"/>
    </source>
</evidence>
<dbReference type="Gene3D" id="3.40.109.10">
    <property type="entry name" value="NADH Oxidase"/>
    <property type="match status" value="1"/>
</dbReference>
<feature type="binding site" evidence="10">
    <location>
        <position position="48"/>
    </location>
    <ligand>
        <name>GTP</name>
        <dbReference type="ChEBI" id="CHEBI:37565"/>
    </ligand>
</feature>
<feature type="binding site" evidence="10">
    <location>
        <position position="141"/>
    </location>
    <ligand>
        <name>a divalent metal cation</name>
        <dbReference type="ChEBI" id="CHEBI:60240"/>
        <label>2</label>
    </ligand>
</feature>
<feature type="binding site" evidence="10">
    <location>
        <position position="330"/>
    </location>
    <ligand>
        <name>FMN</name>
        <dbReference type="ChEBI" id="CHEBI:58210"/>
    </ligand>
</feature>
<evidence type="ECO:0000259" key="12">
    <source>
        <dbReference type="Pfam" id="PF00881"/>
    </source>
</evidence>
<evidence type="ECO:0000256" key="8">
    <source>
        <dbReference type="ARBA" id="ARBA00023211"/>
    </source>
</evidence>
<keyword evidence="2 10" id="KW-0479">Metal-binding</keyword>
<dbReference type="InterPro" id="IPR000415">
    <property type="entry name" value="Nitroreductase-like"/>
</dbReference>
<dbReference type="PANTHER" id="PTHR47917">
    <property type="match status" value="1"/>
</dbReference>
<feature type="compositionally biased region" description="Low complexity" evidence="11">
    <location>
        <begin position="216"/>
        <end position="226"/>
    </location>
</feature>
<feature type="binding site" evidence="10">
    <location>
        <position position="53"/>
    </location>
    <ligand>
        <name>GTP</name>
        <dbReference type="ChEBI" id="CHEBI:37565"/>
    </ligand>
</feature>
<dbReference type="HAMAP" id="MF_01259">
    <property type="entry name" value="F420_ligase_FbiB"/>
    <property type="match status" value="1"/>
</dbReference>
<dbReference type="SUPFAM" id="SSF55469">
    <property type="entry name" value="FMN-dependent nitroreductase-like"/>
    <property type="match status" value="1"/>
</dbReference>
<feature type="region of interest" description="Disordered" evidence="11">
    <location>
        <begin position="215"/>
        <end position="273"/>
    </location>
</feature>
<proteinExistence type="inferred from homology"/>
<dbReference type="Gene3D" id="3.30.1330.100">
    <property type="entry name" value="CofE-like"/>
    <property type="match status" value="2"/>
</dbReference>
<comment type="caution">
    <text evidence="10">Lacks conserved residue(s) required for the propagation of feature annotation.</text>
</comment>
<comment type="similarity">
    <text evidence="10">In the N-terminal section; belongs to the CofE family.</text>
</comment>
<comment type="cofactor">
    <cofactor evidence="10">
        <name>Mg(2+)</name>
        <dbReference type="ChEBI" id="CHEBI:18420"/>
    </cofactor>
    <cofactor evidence="10">
        <name>Mn(2+)</name>
        <dbReference type="ChEBI" id="CHEBI:29035"/>
    </cofactor>
    <text evidence="10">Binds 2 divalent metal cations per subunit. The ions could be magnesium and/or manganese.</text>
</comment>
<keyword evidence="3 10" id="KW-0547">Nucleotide-binding</keyword>
<feature type="binding site" evidence="10">
    <location>
        <position position="102"/>
    </location>
    <ligand>
        <name>GTP</name>
        <dbReference type="ChEBI" id="CHEBI:37565"/>
    </ligand>
</feature>
<evidence type="ECO:0000256" key="6">
    <source>
        <dbReference type="ARBA" id="ARBA00023002"/>
    </source>
</evidence>
<gene>
    <name evidence="10" type="primary">fbiB</name>
    <name evidence="14" type="ORF">QCN29_14030</name>
</gene>
<dbReference type="EC" id="1.3.8.17" evidence="10"/>
<dbReference type="NCBIfam" id="TIGR01916">
    <property type="entry name" value="F420_cofE"/>
    <property type="match status" value="1"/>
</dbReference>
<dbReference type="InterPro" id="IPR019943">
    <property type="entry name" value="F420_FbiB_C"/>
</dbReference>
<keyword evidence="4 10" id="KW-0460">Magnesium</keyword>
<dbReference type="InterPro" id="IPR023661">
    <property type="entry name" value="FbiB"/>
</dbReference>
<evidence type="ECO:0000256" key="1">
    <source>
        <dbReference type="ARBA" id="ARBA00022598"/>
    </source>
</evidence>
<evidence type="ECO:0000313" key="15">
    <source>
        <dbReference type="Proteomes" id="UP001223144"/>
    </source>
</evidence>
<evidence type="ECO:0000313" key="14">
    <source>
        <dbReference type="EMBL" id="MDH2389889.1"/>
    </source>
</evidence>
<comment type="catalytic activity">
    <reaction evidence="10">
        <text>oxidized coenzyme F420-0 + GTP + L-glutamate = oxidized coenzyme F420-1 + GDP + phosphate + H(+)</text>
        <dbReference type="Rhea" id="RHEA:30555"/>
        <dbReference type="ChEBI" id="CHEBI:15378"/>
        <dbReference type="ChEBI" id="CHEBI:29985"/>
        <dbReference type="ChEBI" id="CHEBI:37565"/>
        <dbReference type="ChEBI" id="CHEBI:43474"/>
        <dbReference type="ChEBI" id="CHEBI:58189"/>
        <dbReference type="ChEBI" id="CHEBI:59907"/>
        <dbReference type="ChEBI" id="CHEBI:59920"/>
        <dbReference type="EC" id="6.3.2.31"/>
    </reaction>
</comment>
<evidence type="ECO:0000256" key="10">
    <source>
        <dbReference type="HAMAP-Rule" id="MF_01259"/>
    </source>
</evidence>
<comment type="catalytic activity">
    <reaction evidence="10">
        <text>oxidized coenzyme F420-0 + FMN + H(+) = dehydro coenzyme F420-0 + FMNH2</text>
        <dbReference type="Rhea" id="RHEA:60360"/>
        <dbReference type="ChEBI" id="CHEBI:15378"/>
        <dbReference type="ChEBI" id="CHEBI:57618"/>
        <dbReference type="ChEBI" id="CHEBI:58210"/>
        <dbReference type="ChEBI" id="CHEBI:59907"/>
        <dbReference type="ChEBI" id="CHEBI:143705"/>
        <dbReference type="EC" id="1.3.8.17"/>
    </reaction>
</comment>
<dbReference type="Pfam" id="PF01996">
    <property type="entry name" value="F420_ligase"/>
    <property type="match status" value="1"/>
</dbReference>
<dbReference type="InterPro" id="IPR029479">
    <property type="entry name" value="Nitroreductase"/>
</dbReference>
<evidence type="ECO:0000259" key="13">
    <source>
        <dbReference type="Pfam" id="PF01996"/>
    </source>
</evidence>
<feature type="binding site" evidence="10">
    <location>
        <position position="99"/>
    </location>
    <ligand>
        <name>a divalent metal cation</name>
        <dbReference type="ChEBI" id="CHEBI:60240"/>
        <label>1</label>
    </ligand>
</feature>
<comment type="caution">
    <text evidence="14">The sequence shown here is derived from an EMBL/GenBank/DDBJ whole genome shotgun (WGS) entry which is preliminary data.</text>
</comment>
<feature type="binding site" evidence="10">
    <location>
        <position position="478"/>
    </location>
    <ligand>
        <name>FMN</name>
        <dbReference type="ChEBI" id="CHEBI:58210"/>
    </ligand>
</feature>
<keyword evidence="9 10" id="KW-0511">Multifunctional enzyme</keyword>
<keyword evidence="8 10" id="KW-0464">Manganese</keyword>
<keyword evidence="6 10" id="KW-0560">Oxidoreductase</keyword>
<keyword evidence="15" id="KW-1185">Reference proteome</keyword>
<dbReference type="Pfam" id="PF00881">
    <property type="entry name" value="Nitroreductase"/>
    <property type="match status" value="1"/>
</dbReference>
<feature type="region of interest" description="Dehydro-coenzyme F420-0 reductase" evidence="10">
    <location>
        <begin position="291"/>
        <end position="490"/>
    </location>
</feature>
<keyword evidence="1 10" id="KW-0436">Ligase</keyword>
<name>A0ABT6HPA4_9ACTN</name>
<feature type="region of interest" description="Disordered" evidence="11">
    <location>
        <begin position="470"/>
        <end position="490"/>
    </location>
</feature>
<protein>
    <recommendedName>
        <fullName evidence="10">Bifunctional F420 biosynthesis protein FbiB</fullName>
    </recommendedName>
    <domain>
        <recommendedName>
            <fullName evidence="10">Coenzyme F420:L-glutamate ligase</fullName>
            <ecNumber evidence="10">6.3.2.31</ecNumber>
            <ecNumber evidence="10">6.3.2.34</ecNumber>
        </recommendedName>
        <alternativeName>
            <fullName evidence="10">Coenzyme F420-0:L-glutamate ligase</fullName>
        </alternativeName>
        <alternativeName>
            <fullName evidence="10">Coenzyme F420-1:gamma-L-glutamate ligase</fullName>
        </alternativeName>
    </domain>
    <domain>
        <recommendedName>
            <fullName evidence="10">Dehydro-coenzyme F420-0 reductase</fullName>
            <ecNumber evidence="10">1.3.8.17</ecNumber>
        </recommendedName>
    </domain>
</protein>
<evidence type="ECO:0000256" key="11">
    <source>
        <dbReference type="SAM" id="MobiDB-lite"/>
    </source>
</evidence>
<dbReference type="NCBIfam" id="TIGR03553">
    <property type="entry name" value="F420_FbiB_CTERM"/>
    <property type="match status" value="1"/>
</dbReference>
<feature type="binding site" evidence="10">
    <location>
        <position position="441"/>
    </location>
    <ligand>
        <name>FMN</name>
        <dbReference type="ChEBI" id="CHEBI:58210"/>
    </ligand>
</feature>
<reference evidence="14 15" key="1">
    <citation type="submission" date="2023-04" db="EMBL/GenBank/DDBJ databases">
        <title>Streptomyces chengmaiensis sp. nov. isolated from the stem of mangrove plant in Hainan.</title>
        <authorList>
            <person name="Huang X."/>
            <person name="Zhou S."/>
            <person name="Chu X."/>
            <person name="Xie Y."/>
            <person name="Lin Y."/>
        </authorList>
    </citation>
    <scope>NUCLEOTIDE SEQUENCE [LARGE SCALE GENOMIC DNA]</scope>
    <source>
        <strain evidence="14 15">HNM0663</strain>
    </source>
</reference>
<feature type="binding site" evidence="10">
    <location>
        <position position="140"/>
    </location>
    <ligand>
        <name>a divalent metal cation</name>
        <dbReference type="ChEBI" id="CHEBI:60240"/>
        <label>1</label>
    </ligand>
</feature>
<comment type="function">
    <text evidence="10">Bifunctional enzyme that catalyzes the GTP-dependent successive addition of two or more gamma-linked L-glutamates to the L-lactyl phosphodiester of 7,8-didemethyl-8-hydroxy-5-deazariboflavin (F420-0) to form polyglutamated F420 derivatives, and the FMNH2-dependent reduction of dehydro-F420-0 to form F420-0.</text>
</comment>
<dbReference type="PANTHER" id="PTHR47917:SF1">
    <property type="entry name" value="COENZYME F420:L-GLUTAMATE LIGASE"/>
    <property type="match status" value="1"/>
</dbReference>